<evidence type="ECO:0000313" key="16">
    <source>
        <dbReference type="Proteomes" id="UP000683493"/>
    </source>
</evidence>
<evidence type="ECO:0000256" key="8">
    <source>
        <dbReference type="ARBA" id="ARBA00022777"/>
    </source>
</evidence>
<dbReference type="PANTHER" id="PTHR45528:SF1">
    <property type="entry name" value="SENSOR HISTIDINE KINASE CPXA"/>
    <property type="match status" value="1"/>
</dbReference>
<dbReference type="InterPro" id="IPR003661">
    <property type="entry name" value="HisK_dim/P_dom"/>
</dbReference>
<dbReference type="Pfam" id="PF00672">
    <property type="entry name" value="HAMP"/>
    <property type="match status" value="1"/>
</dbReference>
<evidence type="ECO:0000256" key="2">
    <source>
        <dbReference type="ARBA" id="ARBA00004651"/>
    </source>
</evidence>
<dbReference type="PANTHER" id="PTHR45528">
    <property type="entry name" value="SENSOR HISTIDINE KINASE CPXA"/>
    <property type="match status" value="1"/>
</dbReference>
<keyword evidence="12" id="KW-0812">Transmembrane</keyword>
<feature type="domain" description="Histidine kinase" evidence="13">
    <location>
        <begin position="245"/>
        <end position="456"/>
    </location>
</feature>
<keyword evidence="7" id="KW-0547">Nucleotide-binding</keyword>
<gene>
    <name evidence="15" type="ORF">KP005_16050</name>
</gene>
<proteinExistence type="predicted"/>
<protein>
    <recommendedName>
        <fullName evidence="3">histidine kinase</fullName>
        <ecNumber evidence="3">2.7.13.3</ecNumber>
    </recommendedName>
</protein>
<feature type="transmembrane region" description="Helical" evidence="12">
    <location>
        <begin position="162"/>
        <end position="182"/>
    </location>
</feature>
<keyword evidence="16" id="KW-1185">Reference proteome</keyword>
<keyword evidence="6" id="KW-0808">Transferase</keyword>
<evidence type="ECO:0000256" key="6">
    <source>
        <dbReference type="ARBA" id="ARBA00022679"/>
    </source>
</evidence>
<evidence type="ECO:0000313" key="15">
    <source>
        <dbReference type="EMBL" id="QWV96846.1"/>
    </source>
</evidence>
<dbReference type="PROSITE" id="PS50109">
    <property type="entry name" value="HIS_KIN"/>
    <property type="match status" value="1"/>
</dbReference>
<keyword evidence="5" id="KW-0597">Phosphoprotein</keyword>
<keyword evidence="8" id="KW-0418">Kinase</keyword>
<dbReference type="SMART" id="SM00388">
    <property type="entry name" value="HisKA"/>
    <property type="match status" value="1"/>
</dbReference>
<keyword evidence="11 12" id="KW-0472">Membrane</keyword>
<dbReference type="CDD" id="cd00082">
    <property type="entry name" value="HisKA"/>
    <property type="match status" value="1"/>
</dbReference>
<feature type="transmembrane region" description="Helical" evidence="12">
    <location>
        <begin position="12"/>
        <end position="30"/>
    </location>
</feature>
<evidence type="ECO:0000256" key="12">
    <source>
        <dbReference type="SAM" id="Phobius"/>
    </source>
</evidence>
<evidence type="ECO:0000256" key="3">
    <source>
        <dbReference type="ARBA" id="ARBA00012438"/>
    </source>
</evidence>
<sequence length="456" mass="49764">MRTIFIKLFMWFWLSTILSGAVFFLIAFNLRLSPLRDEHRRHMELQQQEVLGQALAIYGSTAAALSEKVGSTAAVDARQQSERGARPYLFAADGTPISPGVPPLLVAAVRSQLVGAAPPPGELRAVLVRVQGPSGREYLAAAEPHHAPPLPGAPPFRLPPHFWLQLVITLVISAAACYGLSWRLTAPVRRLRAAAQGLAAGDLGSRVQVSPRETGYELNDLGRDFNLMAGRIEKLVLAHKQLVRDASHELRSPLARLNVALGIARKETPHSAAGALDRIEYESDRLNLLITELLTLSKLEEGGEIEKGELDLVRLVEEVARHADFEACAGNRHVRFTSTVQVTLMANRELLSRALENVVRNAVKYTAEETAVEITLEREREEALIRVRDCGPGVPEGQLDDIFRPFYRVAEARDRKSGGTGIGLAIAEKTVALHGGAIAAHNLAEGGLEVEIRLPL</sequence>
<keyword evidence="10" id="KW-0902">Two-component regulatory system</keyword>
<dbReference type="InterPro" id="IPR050398">
    <property type="entry name" value="HssS/ArlS-like"/>
</dbReference>
<evidence type="ECO:0000259" key="13">
    <source>
        <dbReference type="PROSITE" id="PS50109"/>
    </source>
</evidence>
<comment type="catalytic activity">
    <reaction evidence="1">
        <text>ATP + protein L-histidine = ADP + protein N-phospho-L-histidine.</text>
        <dbReference type="EC" id="2.7.13.3"/>
    </reaction>
</comment>
<evidence type="ECO:0000256" key="9">
    <source>
        <dbReference type="ARBA" id="ARBA00022840"/>
    </source>
</evidence>
<keyword evidence="9" id="KW-0067">ATP-binding</keyword>
<evidence type="ECO:0000256" key="11">
    <source>
        <dbReference type="ARBA" id="ARBA00023136"/>
    </source>
</evidence>
<feature type="domain" description="HAMP" evidence="14">
    <location>
        <begin position="182"/>
        <end position="237"/>
    </location>
</feature>
<name>A0ABX8JFT1_9BACT</name>
<dbReference type="InterPro" id="IPR003660">
    <property type="entry name" value="HAMP_dom"/>
</dbReference>
<evidence type="ECO:0000256" key="7">
    <source>
        <dbReference type="ARBA" id="ARBA00022741"/>
    </source>
</evidence>
<evidence type="ECO:0000256" key="10">
    <source>
        <dbReference type="ARBA" id="ARBA00023012"/>
    </source>
</evidence>
<dbReference type="InterPro" id="IPR003594">
    <property type="entry name" value="HATPase_dom"/>
</dbReference>
<evidence type="ECO:0000256" key="5">
    <source>
        <dbReference type="ARBA" id="ARBA00022553"/>
    </source>
</evidence>
<keyword evidence="12" id="KW-1133">Transmembrane helix</keyword>
<dbReference type="EC" id="2.7.13.3" evidence="3"/>
<keyword evidence="4" id="KW-1003">Cell membrane</keyword>
<dbReference type="SMART" id="SM00387">
    <property type="entry name" value="HATPase_c"/>
    <property type="match status" value="1"/>
</dbReference>
<dbReference type="Proteomes" id="UP000683493">
    <property type="component" value="Chromosome"/>
</dbReference>
<reference evidence="15 16" key="1">
    <citation type="submission" date="2021-06" db="EMBL/GenBank/DDBJ databases">
        <title>Gemonas diversity in paddy soil.</title>
        <authorList>
            <person name="Liu G."/>
        </authorList>
    </citation>
    <scope>NUCLEOTIDE SEQUENCE [LARGE SCALE GENOMIC DNA]</scope>
    <source>
        <strain evidence="15 16">RG29</strain>
    </source>
</reference>
<comment type="subcellular location">
    <subcellularLocation>
        <location evidence="2">Cell membrane</location>
        <topology evidence="2">Multi-pass membrane protein</topology>
    </subcellularLocation>
</comment>
<dbReference type="Pfam" id="PF00512">
    <property type="entry name" value="HisKA"/>
    <property type="match status" value="1"/>
</dbReference>
<dbReference type="InterPro" id="IPR005467">
    <property type="entry name" value="His_kinase_dom"/>
</dbReference>
<evidence type="ECO:0000259" key="14">
    <source>
        <dbReference type="PROSITE" id="PS50885"/>
    </source>
</evidence>
<dbReference type="CDD" id="cd06225">
    <property type="entry name" value="HAMP"/>
    <property type="match status" value="1"/>
</dbReference>
<evidence type="ECO:0000256" key="1">
    <source>
        <dbReference type="ARBA" id="ARBA00000085"/>
    </source>
</evidence>
<dbReference type="SMART" id="SM00304">
    <property type="entry name" value="HAMP"/>
    <property type="match status" value="1"/>
</dbReference>
<evidence type="ECO:0000256" key="4">
    <source>
        <dbReference type="ARBA" id="ARBA00022475"/>
    </source>
</evidence>
<organism evidence="15 16">
    <name type="scientific">Geomonas diazotrophica</name>
    <dbReference type="NCBI Taxonomy" id="2843197"/>
    <lineage>
        <taxon>Bacteria</taxon>
        <taxon>Pseudomonadati</taxon>
        <taxon>Thermodesulfobacteriota</taxon>
        <taxon>Desulfuromonadia</taxon>
        <taxon>Geobacterales</taxon>
        <taxon>Geobacteraceae</taxon>
        <taxon>Geomonas</taxon>
    </lineage>
</organism>
<accession>A0ABX8JFT1</accession>
<dbReference type="Pfam" id="PF02518">
    <property type="entry name" value="HATPase_c"/>
    <property type="match status" value="1"/>
</dbReference>
<dbReference type="PROSITE" id="PS50885">
    <property type="entry name" value="HAMP"/>
    <property type="match status" value="1"/>
</dbReference>
<dbReference type="EMBL" id="CP076724">
    <property type="protein sequence ID" value="QWV96846.1"/>
    <property type="molecule type" value="Genomic_DNA"/>
</dbReference>